<dbReference type="InterPro" id="IPR000215">
    <property type="entry name" value="Serpin_fam"/>
</dbReference>
<dbReference type="PANTHER" id="PTHR11461">
    <property type="entry name" value="SERINE PROTEASE INHIBITOR, SERPIN"/>
    <property type="match status" value="1"/>
</dbReference>
<keyword evidence="2" id="KW-0646">Protease inhibitor</keyword>
<evidence type="ECO:0000256" key="2">
    <source>
        <dbReference type="ARBA" id="ARBA00022690"/>
    </source>
</evidence>
<comment type="similarity">
    <text evidence="1 4">Belongs to the serpin family.</text>
</comment>
<dbReference type="Gene3D" id="2.30.39.10">
    <property type="entry name" value="Alpha-1-antitrypsin, domain 1"/>
    <property type="match status" value="1"/>
</dbReference>
<dbReference type="InterPro" id="IPR036186">
    <property type="entry name" value="Serpin_sf"/>
</dbReference>
<dbReference type="Proteomes" id="UP001359485">
    <property type="component" value="Unassembled WGS sequence"/>
</dbReference>
<dbReference type="PROSITE" id="PS00284">
    <property type="entry name" value="SERPIN"/>
    <property type="match status" value="1"/>
</dbReference>
<keyword evidence="5" id="KW-0732">Signal</keyword>
<sequence length="407" mass="45693">MKPVVHFYILWAVATTAVVAFGNLRNEHSTPESLKVSKAACNFTLNLLKILDSKSKSANIAFSPVSINILLSVLQQGARANTAVELENILGLSPEESRHGYGPLLKLKKEKNVTLEWGNRCYIKPRMQLNEDFKNVAKRNFDVDVEEMEFGVPSPQSSAQTINSWIRDITHGQITNLVDPSSISVETIMLMVNAIFFKGVWAKPFRKKKTSVDKFEISSRDSVQTYFMTQREKYYSYRDTAMGAKWVQQPFQNGRFAMIYVIPIKRHRLTQLLSKMSGDDLHKIFTHIGVNHVKLRIPKFKISDKVSLVDTLKKLGLRDIFTPASDLGGIASSTSLAVSDVIHQANVEIDEKGGSGSAATVVQFLRMRTPTMSFVADQPFLFFIVDQKTNIPLFAGKLSNPQPYNLS</sequence>
<keyword evidence="8" id="KW-1185">Reference proteome</keyword>
<organism evidence="7 8">
    <name type="scientific">Polyplax serrata</name>
    <name type="common">Common mouse louse</name>
    <dbReference type="NCBI Taxonomy" id="468196"/>
    <lineage>
        <taxon>Eukaryota</taxon>
        <taxon>Metazoa</taxon>
        <taxon>Ecdysozoa</taxon>
        <taxon>Arthropoda</taxon>
        <taxon>Hexapoda</taxon>
        <taxon>Insecta</taxon>
        <taxon>Pterygota</taxon>
        <taxon>Neoptera</taxon>
        <taxon>Paraneoptera</taxon>
        <taxon>Psocodea</taxon>
        <taxon>Troctomorpha</taxon>
        <taxon>Phthiraptera</taxon>
        <taxon>Anoplura</taxon>
        <taxon>Polyplacidae</taxon>
        <taxon>Polyplax</taxon>
    </lineage>
</organism>
<dbReference type="CDD" id="cd00172">
    <property type="entry name" value="serpin"/>
    <property type="match status" value="1"/>
</dbReference>
<evidence type="ECO:0000256" key="4">
    <source>
        <dbReference type="RuleBase" id="RU000411"/>
    </source>
</evidence>
<feature type="domain" description="Serpin" evidence="6">
    <location>
        <begin position="45"/>
        <end position="401"/>
    </location>
</feature>
<name>A0ABR1BCM8_POLSC</name>
<dbReference type="InterPro" id="IPR042178">
    <property type="entry name" value="Serpin_sf_1"/>
</dbReference>
<protein>
    <recommendedName>
        <fullName evidence="6">Serpin domain-containing protein</fullName>
    </recommendedName>
</protein>
<reference evidence="7 8" key="1">
    <citation type="submission" date="2023-09" db="EMBL/GenBank/DDBJ databases">
        <title>Genomes of two closely related lineages of the louse Polyplax serrata with different host specificities.</title>
        <authorList>
            <person name="Martinu J."/>
            <person name="Tarabai H."/>
            <person name="Stefka J."/>
            <person name="Hypsa V."/>
        </authorList>
    </citation>
    <scope>NUCLEOTIDE SEQUENCE [LARGE SCALE GENOMIC DNA]</scope>
    <source>
        <strain evidence="7">98ZLc_SE</strain>
    </source>
</reference>
<dbReference type="Pfam" id="PF00079">
    <property type="entry name" value="Serpin"/>
    <property type="match status" value="1"/>
</dbReference>
<dbReference type="PANTHER" id="PTHR11461:SF211">
    <property type="entry name" value="GH10112P-RELATED"/>
    <property type="match status" value="1"/>
</dbReference>
<dbReference type="EMBL" id="JAWJWF010000001">
    <property type="protein sequence ID" value="KAK6641092.1"/>
    <property type="molecule type" value="Genomic_DNA"/>
</dbReference>
<dbReference type="Gene3D" id="3.30.497.10">
    <property type="entry name" value="Antithrombin, subunit I, domain 2"/>
    <property type="match status" value="1"/>
</dbReference>
<evidence type="ECO:0000259" key="6">
    <source>
        <dbReference type="SMART" id="SM00093"/>
    </source>
</evidence>
<dbReference type="InterPro" id="IPR023796">
    <property type="entry name" value="Serpin_dom"/>
</dbReference>
<dbReference type="InterPro" id="IPR023795">
    <property type="entry name" value="Serpin_CS"/>
</dbReference>
<evidence type="ECO:0000313" key="8">
    <source>
        <dbReference type="Proteomes" id="UP001359485"/>
    </source>
</evidence>
<dbReference type="SMART" id="SM00093">
    <property type="entry name" value="SERPIN"/>
    <property type="match status" value="1"/>
</dbReference>
<evidence type="ECO:0000256" key="3">
    <source>
        <dbReference type="ARBA" id="ARBA00022900"/>
    </source>
</evidence>
<evidence type="ECO:0000256" key="5">
    <source>
        <dbReference type="SAM" id="SignalP"/>
    </source>
</evidence>
<evidence type="ECO:0000313" key="7">
    <source>
        <dbReference type="EMBL" id="KAK6641092.1"/>
    </source>
</evidence>
<comment type="caution">
    <text evidence="7">The sequence shown here is derived from an EMBL/GenBank/DDBJ whole genome shotgun (WGS) entry which is preliminary data.</text>
</comment>
<feature type="signal peptide" evidence="5">
    <location>
        <begin position="1"/>
        <end position="20"/>
    </location>
</feature>
<keyword evidence="3" id="KW-0722">Serine protease inhibitor</keyword>
<accession>A0ABR1BCM8</accession>
<proteinExistence type="inferred from homology"/>
<evidence type="ECO:0000256" key="1">
    <source>
        <dbReference type="ARBA" id="ARBA00009500"/>
    </source>
</evidence>
<feature type="chain" id="PRO_5045398316" description="Serpin domain-containing protein" evidence="5">
    <location>
        <begin position="21"/>
        <end position="407"/>
    </location>
</feature>
<dbReference type="SUPFAM" id="SSF56574">
    <property type="entry name" value="Serpins"/>
    <property type="match status" value="1"/>
</dbReference>
<gene>
    <name evidence="7" type="ORF">RUM44_012793</name>
</gene>
<dbReference type="InterPro" id="IPR042185">
    <property type="entry name" value="Serpin_sf_2"/>
</dbReference>